<reference evidence="2" key="1">
    <citation type="submission" date="2022-11" db="EMBL/GenBank/DDBJ databases">
        <authorList>
            <person name="Hyden B.L."/>
            <person name="Feng K."/>
            <person name="Yates T."/>
            <person name="Jawdy S."/>
            <person name="Smart L.B."/>
            <person name="Muchero W."/>
        </authorList>
    </citation>
    <scope>NUCLEOTIDE SEQUENCE</scope>
    <source>
        <tissue evidence="2">Shoot tip</tissue>
    </source>
</reference>
<keyword evidence="3" id="KW-1185">Reference proteome</keyword>
<reference evidence="2" key="2">
    <citation type="journal article" date="2023" name="Int. J. Mol. Sci.">
        <title>De Novo Assembly and Annotation of 11 Diverse Shrub Willow (Salix) Genomes Reveals Novel Gene Organization in Sex-Linked Regions.</title>
        <authorList>
            <person name="Hyden B."/>
            <person name="Feng K."/>
            <person name="Yates T.B."/>
            <person name="Jawdy S."/>
            <person name="Cereghino C."/>
            <person name="Smart L.B."/>
            <person name="Muchero W."/>
        </authorList>
    </citation>
    <scope>NUCLEOTIDE SEQUENCE</scope>
    <source>
        <tissue evidence="2">Shoot tip</tissue>
    </source>
</reference>
<evidence type="ECO:0000313" key="2">
    <source>
        <dbReference type="EMBL" id="KAJ6698084.1"/>
    </source>
</evidence>
<gene>
    <name evidence="2" type="ORF">OIU79_011592</name>
</gene>
<dbReference type="Proteomes" id="UP001151532">
    <property type="component" value="Chromosome 6"/>
</dbReference>
<organism evidence="2 3">
    <name type="scientific">Salix purpurea</name>
    <name type="common">Purple osier willow</name>
    <dbReference type="NCBI Taxonomy" id="77065"/>
    <lineage>
        <taxon>Eukaryota</taxon>
        <taxon>Viridiplantae</taxon>
        <taxon>Streptophyta</taxon>
        <taxon>Embryophyta</taxon>
        <taxon>Tracheophyta</taxon>
        <taxon>Spermatophyta</taxon>
        <taxon>Magnoliopsida</taxon>
        <taxon>eudicotyledons</taxon>
        <taxon>Gunneridae</taxon>
        <taxon>Pentapetalae</taxon>
        <taxon>rosids</taxon>
        <taxon>fabids</taxon>
        <taxon>Malpighiales</taxon>
        <taxon>Salicaceae</taxon>
        <taxon>Saliceae</taxon>
        <taxon>Salix</taxon>
    </lineage>
</organism>
<comment type="caution">
    <text evidence="2">The sequence shown here is derived from an EMBL/GenBank/DDBJ whole genome shotgun (WGS) entry which is preliminary data.</text>
</comment>
<proteinExistence type="predicted"/>
<keyword evidence="1" id="KW-0732">Signal</keyword>
<protein>
    <submittedName>
        <fullName evidence="2">Uncharacterized protein</fullName>
    </submittedName>
</protein>
<name>A0A9Q0Q1Q5_SALPP</name>
<feature type="signal peptide" evidence="1">
    <location>
        <begin position="1"/>
        <end position="23"/>
    </location>
</feature>
<evidence type="ECO:0000256" key="1">
    <source>
        <dbReference type="SAM" id="SignalP"/>
    </source>
</evidence>
<dbReference type="AlphaFoldDB" id="A0A9Q0Q1Q5"/>
<feature type="chain" id="PRO_5040198675" evidence="1">
    <location>
        <begin position="24"/>
        <end position="63"/>
    </location>
</feature>
<evidence type="ECO:0000313" key="3">
    <source>
        <dbReference type="Proteomes" id="UP001151532"/>
    </source>
</evidence>
<accession>A0A9Q0Q1Q5</accession>
<sequence length="63" mass="6419">MALSKATLTAVLALAFTVLSAHAAAPMSAPAPAPTAGIFETGCGFEIYLAMRVFTGDGYRVAQ</sequence>
<dbReference type="EMBL" id="JAPFFK010000017">
    <property type="protein sequence ID" value="KAJ6698084.1"/>
    <property type="molecule type" value="Genomic_DNA"/>
</dbReference>